<evidence type="ECO:0000256" key="1">
    <source>
        <dbReference type="ARBA" id="ARBA00007174"/>
    </source>
</evidence>
<feature type="signal peptide" evidence="3">
    <location>
        <begin position="1"/>
        <end position="23"/>
    </location>
</feature>
<dbReference type="Proteomes" id="UP000236333">
    <property type="component" value="Unassembled WGS sequence"/>
</dbReference>
<feature type="domain" description="MsrB" evidence="4">
    <location>
        <begin position="228"/>
        <end position="283"/>
    </location>
</feature>
<evidence type="ECO:0000313" key="5">
    <source>
        <dbReference type="EMBL" id="PNH11573.1"/>
    </source>
</evidence>
<dbReference type="GO" id="GO:0033743">
    <property type="term" value="F:peptide-methionine (R)-S-oxide reductase activity"/>
    <property type="evidence" value="ECO:0007669"/>
    <property type="project" value="InterPro"/>
</dbReference>
<dbReference type="InterPro" id="IPR002579">
    <property type="entry name" value="Met_Sox_Rdtase_MsrB_dom"/>
</dbReference>
<proteinExistence type="inferred from homology"/>
<keyword evidence="6" id="KW-1185">Reference proteome</keyword>
<comment type="similarity">
    <text evidence="1">Belongs to the MsrB Met sulfoxide reductase family.</text>
</comment>
<dbReference type="AlphaFoldDB" id="A0A2J8AGC2"/>
<evidence type="ECO:0000256" key="3">
    <source>
        <dbReference type="SAM" id="SignalP"/>
    </source>
</evidence>
<protein>
    <submittedName>
        <fullName evidence="5">Peptide methionine sulfoxide reductase B1, chloroplastic</fullName>
    </submittedName>
</protein>
<name>A0A2J8AGC2_9CHLO</name>
<dbReference type="InterPro" id="IPR028427">
    <property type="entry name" value="Met_Sox_Rdtase_MsrB"/>
</dbReference>
<dbReference type="Pfam" id="PF01641">
    <property type="entry name" value="SelR"/>
    <property type="match status" value="1"/>
</dbReference>
<keyword evidence="2" id="KW-0560">Oxidoreductase</keyword>
<reference evidence="5 6" key="1">
    <citation type="journal article" date="2017" name="Mol. Biol. Evol.">
        <title>The 4-celled Tetrabaena socialis nuclear genome reveals the essential components for genetic control of cell number at the origin of multicellularity in the volvocine lineage.</title>
        <authorList>
            <person name="Featherston J."/>
            <person name="Arakaki Y."/>
            <person name="Hanschen E.R."/>
            <person name="Ferris P.J."/>
            <person name="Michod R.E."/>
            <person name="Olson B.J.S.C."/>
            <person name="Nozaki H."/>
            <person name="Durand P.M."/>
        </authorList>
    </citation>
    <scope>NUCLEOTIDE SEQUENCE [LARGE SCALE GENOMIC DNA]</scope>
    <source>
        <strain evidence="5 6">NIES-571</strain>
    </source>
</reference>
<feature type="chain" id="PRO_5014342433" evidence="3">
    <location>
        <begin position="24"/>
        <end position="291"/>
    </location>
</feature>
<organism evidence="5 6">
    <name type="scientific">Tetrabaena socialis</name>
    <dbReference type="NCBI Taxonomy" id="47790"/>
    <lineage>
        <taxon>Eukaryota</taxon>
        <taxon>Viridiplantae</taxon>
        <taxon>Chlorophyta</taxon>
        <taxon>core chlorophytes</taxon>
        <taxon>Chlorophyceae</taxon>
        <taxon>CS clade</taxon>
        <taxon>Chlamydomonadales</taxon>
        <taxon>Tetrabaenaceae</taxon>
        <taxon>Tetrabaena</taxon>
    </lineage>
</organism>
<evidence type="ECO:0000256" key="2">
    <source>
        <dbReference type="ARBA" id="ARBA00023002"/>
    </source>
</evidence>
<dbReference type="OrthoDB" id="44061at2759"/>
<comment type="caution">
    <text evidence="5">The sequence shown here is derived from an EMBL/GenBank/DDBJ whole genome shotgun (WGS) entry which is preliminary data.</text>
</comment>
<gene>
    <name evidence="5" type="ORF">TSOC_001652</name>
</gene>
<dbReference type="GO" id="GO:0030091">
    <property type="term" value="P:protein repair"/>
    <property type="evidence" value="ECO:0007669"/>
    <property type="project" value="InterPro"/>
</dbReference>
<dbReference type="GO" id="GO:0006979">
    <property type="term" value="P:response to oxidative stress"/>
    <property type="evidence" value="ECO:0007669"/>
    <property type="project" value="InterPro"/>
</dbReference>
<evidence type="ECO:0000313" key="6">
    <source>
        <dbReference type="Proteomes" id="UP000236333"/>
    </source>
</evidence>
<evidence type="ECO:0000259" key="4">
    <source>
        <dbReference type="PROSITE" id="PS51790"/>
    </source>
</evidence>
<accession>A0A2J8AGC2</accession>
<dbReference type="PROSITE" id="PS51790">
    <property type="entry name" value="MSRB"/>
    <property type="match status" value="1"/>
</dbReference>
<dbReference type="Gene3D" id="2.170.150.20">
    <property type="entry name" value="Peptide methionine sulfoxide reductase"/>
    <property type="match status" value="1"/>
</dbReference>
<dbReference type="GO" id="GO:0005737">
    <property type="term" value="C:cytoplasm"/>
    <property type="evidence" value="ECO:0007669"/>
    <property type="project" value="TreeGrafter"/>
</dbReference>
<sequence>MLAGAAAVVLLTLGLWAAPHAAAATESPALADVIARSALVANCSDGQAAVLLALLSDIVHAPGRSRTPKAHEMGRVNADRFVRTTLKRYPSLDERNIAAWLRRANSFLAAYATATWRLNGTGLGPWGPSAGAGDGTGPGAAGAGAGGQLNISLTALSGLPMVRRVLLAQLATAWLTVLGRRLPEGLEPQVALLAKQLYDIHRQSVEERGAMEYFHISKSGGTSWNTAARAVTEVADRSIVFMPRTEVRCARCQGHLGHVFDDGPAPTGQRYCMNGAAMGFEPNASAAGAAA</sequence>
<dbReference type="SUPFAM" id="SSF51316">
    <property type="entry name" value="Mss4-like"/>
    <property type="match status" value="1"/>
</dbReference>
<dbReference type="PANTHER" id="PTHR10173">
    <property type="entry name" value="METHIONINE SULFOXIDE REDUCTASE"/>
    <property type="match status" value="1"/>
</dbReference>
<dbReference type="EMBL" id="PGGS01000027">
    <property type="protein sequence ID" value="PNH11573.1"/>
    <property type="molecule type" value="Genomic_DNA"/>
</dbReference>
<keyword evidence="3" id="KW-0732">Signal</keyword>
<dbReference type="PANTHER" id="PTHR10173:SF57">
    <property type="entry name" value="PEPTIDE-METHIONINE (R)-S-OXIDE REDUCTASE"/>
    <property type="match status" value="1"/>
</dbReference>
<dbReference type="InterPro" id="IPR011057">
    <property type="entry name" value="Mss4-like_sf"/>
</dbReference>